<evidence type="ECO:0000313" key="1">
    <source>
        <dbReference type="EMBL" id="SHJ77242.1"/>
    </source>
</evidence>
<accession>A0A1M6M1B4</accession>
<proteinExistence type="predicted"/>
<sequence length="1141" mass="133142">MKKKVIETRFAFACKQALPQVTIVSRDKVLQLNKVGKMKMQGKQKAIYEGLKSIGKEVSSLYADAILIKQTDEIVSKSYLIAHIAREIDAGLRDVLAPEEAQQEKREVTKHKDKNHLVSILTALDLPDDDLFAKEYFGVAKKFPKYAHKKGAYGEPRKLTEFLSLWNDYEDILSKLIGSFINQLKRIERLVQYEVPSKQILLTLPNLLNDLQKERHFYTQLKKASWFEPLYKNGFFSPITIREDQYWNQTEYLEYLSIEVNKGTLPKEFGKVLVNLVDEILTYSITVDYVHNYRIRYTLLLILTNIPKEYISDRIMSLIPHCLQTKYENILESNQIFQFYYSFLQEPIVPNIQGFLDKLTRIIFSLTKEEHFRDKSSYESGKYFSLVRAYRLKEACDNPILSQAIAAHCSNDTILYIADNLEKYLKASPDYSATSVFGATNFNDYAYSIKTNFSIILKNTLIEMAKASPERLIDILKTLLSERYKNNHQIISITLYVISKTWFSTKAIFFDYLSNQDENKLFSTYLVSDDLYFFLEEIAERLEKEDISIIKEVIDAGSQENSFFNNGGKYYDDFRLKWYSALSENEFIKTDYKRLATEQSQTKEDFHPKRNEYVTWGSISPLTKKEIEEMSIEPLINYLKFFDPERAFRSASVDGLEGSFEKAIKNKPSIFMDNTIKFLEVPYRYISIIFYALIDLNREKQEIHWDNIILFIKKYTSQPNFGTDNLSLKNVSFPYDPTHLIISMCRLLDEGLRNDTTPLSGDSLSEIFKILVRFCNQYVTNELPKKQQNKLGSANQVVNSTTGVIISSLLNYSFKNAKVTHNTNTPNKWSNEEKKIYDSFVKREVQEFFVIFGWHLGNFFYLDKEWSKQLLSVIPSMNVQTRMSYFGGHIINPNSSRFEYNILKPIYEEAIINNWKIVDSTMGNSPFETHLLIFYLFNYENLEDGSLLVRSLEKKGLESIRGLVHSLSFSFEKYYLDLDVKEKEKFISKTKRLWAYILNILENNKNKESPSREKSSKDFGVLLNLSKYITILDEVTTDLLIRSSQYITRGINIEIIIETLNRLKDKGNKDKSLNQASQIFEVLILKDVRYASTLEDEITDFVETLYKSNLPDLINRANFLCNEFAINGQFTLRKLYEKYNP</sequence>
<gene>
    <name evidence="1" type="ORF">SAMN04487908_12519</name>
</gene>
<dbReference type="Proteomes" id="UP000184172">
    <property type="component" value="Unassembled WGS sequence"/>
</dbReference>
<dbReference type="EMBL" id="FQYV01000025">
    <property type="protein sequence ID" value="SHJ77242.1"/>
    <property type="molecule type" value="Genomic_DNA"/>
</dbReference>
<reference evidence="2" key="1">
    <citation type="submission" date="2016-11" db="EMBL/GenBank/DDBJ databases">
        <authorList>
            <person name="Varghese N."/>
            <person name="Submissions S."/>
        </authorList>
    </citation>
    <scope>NUCLEOTIDE SEQUENCE [LARGE SCALE GENOMIC DNA]</scope>
    <source>
        <strain evidence="2">DSM 26349</strain>
    </source>
</reference>
<keyword evidence="2" id="KW-1185">Reference proteome</keyword>
<organism evidence="1 2">
    <name type="scientific">Aequorivita viscosa</name>
    <dbReference type="NCBI Taxonomy" id="797419"/>
    <lineage>
        <taxon>Bacteria</taxon>
        <taxon>Pseudomonadati</taxon>
        <taxon>Bacteroidota</taxon>
        <taxon>Flavobacteriia</taxon>
        <taxon>Flavobacteriales</taxon>
        <taxon>Flavobacteriaceae</taxon>
        <taxon>Aequorivita</taxon>
    </lineage>
</organism>
<dbReference type="AlphaFoldDB" id="A0A1M6M1B4"/>
<name>A0A1M6M1B4_9FLAO</name>
<evidence type="ECO:0000313" key="2">
    <source>
        <dbReference type="Proteomes" id="UP000184172"/>
    </source>
</evidence>
<dbReference type="STRING" id="797419.SAMN05216556_12441"/>
<dbReference type="OrthoDB" id="1400303at2"/>
<dbReference type="RefSeq" id="WP_073220613.1">
    <property type="nucleotide sequence ID" value="NZ_FNNS01000024.1"/>
</dbReference>
<protein>
    <submittedName>
        <fullName evidence="1">Uncharacterized protein</fullName>
    </submittedName>
</protein>